<sequence>MLHTVSKSPWEYTFQSMLDLVHSEDDLLFFQDGVLGALKNSLILKKLILKKVKTWVLKEDLEARGLKKKISPIPILIDYHGFVNLTIKNKQQIAW</sequence>
<accession>A0A090ARW8</accession>
<proteinExistence type="predicted"/>
<dbReference type="SUPFAM" id="SSF75169">
    <property type="entry name" value="DsrEFH-like"/>
    <property type="match status" value="1"/>
</dbReference>
<dbReference type="AlphaFoldDB" id="A0A090ARW8"/>
<reference evidence="1 2" key="2">
    <citation type="journal article" date="2014" name="Curr. Biol.">
        <title>Symbiont-Supplemented Maternal Investment Underpinning Host's Ecological Adaptation.</title>
        <authorList>
            <person name="Kaiwa N."/>
            <person name="Hosokawa T."/>
            <person name="Nikoh N."/>
            <person name="Tanahashi M."/>
            <person name="Moriyama M."/>
            <person name="Meng X.Y."/>
            <person name="Maeda T."/>
            <person name="Yamaguchi K."/>
            <person name="Shigenobu S."/>
            <person name="Ito M."/>
            <person name="Fukatsu T."/>
        </authorList>
    </citation>
    <scope>NUCLEOTIDE SEQUENCE [LARGE SCALE GENOMIC DNA]</scope>
    <source>
        <strain evidence="1 2">UwTKB</strain>
    </source>
</reference>
<dbReference type="RefSeq" id="WP_041062940.1">
    <property type="nucleotide sequence ID" value="NZ_AP014521.1"/>
</dbReference>
<dbReference type="OrthoDB" id="9795117at2"/>
<dbReference type="Pfam" id="PF04077">
    <property type="entry name" value="DsrH"/>
    <property type="match status" value="1"/>
</dbReference>
<dbReference type="InterPro" id="IPR027396">
    <property type="entry name" value="DsrEFH-like"/>
</dbReference>
<organism evidence="1 2">
    <name type="scientific">Candidatus Tachikawaea gelatinosa</name>
    <dbReference type="NCBI Taxonomy" id="1410383"/>
    <lineage>
        <taxon>Bacteria</taxon>
        <taxon>Pseudomonadati</taxon>
        <taxon>Pseudomonadota</taxon>
        <taxon>Gammaproteobacteria</taxon>
        <taxon>Enterobacterales</taxon>
        <taxon>Enterobacteriaceae</taxon>
        <taxon>Candidatus Tachikawaea</taxon>
    </lineage>
</organism>
<reference evidence="2" key="1">
    <citation type="submission" date="2013-11" db="EMBL/GenBank/DDBJ databases">
        <title>Symbiont-containing voluminous jelly as an extraordinary maternal gift for overwintering insect nymphs.</title>
        <authorList>
            <person name="Kaiwa N."/>
            <person name="Hosokawa T."/>
            <person name="Nikoh N."/>
            <person name="Meng X.Y."/>
            <person name="Tanahashi M."/>
            <person name="Moriyama M."/>
            <person name="Maeda T."/>
            <person name="Yamaguchi K."/>
            <person name="Shigenobu S."/>
            <person name="Ito M."/>
            <person name="Fukatsu T."/>
        </authorList>
    </citation>
    <scope>NUCLEOTIDE SEQUENCE [LARGE SCALE GENOMIC DNA]</scope>
    <source>
        <strain evidence="2">UwTKB</strain>
    </source>
</reference>
<evidence type="ECO:0000313" key="1">
    <source>
        <dbReference type="EMBL" id="BAP58575.1"/>
    </source>
</evidence>
<dbReference type="PANTHER" id="PTHR37526:SF1">
    <property type="entry name" value="PROTEIN TUSB"/>
    <property type="match status" value="1"/>
</dbReference>
<evidence type="ECO:0000313" key="2">
    <source>
        <dbReference type="Proteomes" id="UP000031627"/>
    </source>
</evidence>
<dbReference type="InterPro" id="IPR007215">
    <property type="entry name" value="Sulphur_relay_TusB/DsrH"/>
</dbReference>
<dbReference type="NCBIfam" id="NF010035">
    <property type="entry name" value="PRK13510.1"/>
    <property type="match status" value="1"/>
</dbReference>
<protein>
    <submittedName>
        <fullName evidence="1">Protein TusB</fullName>
    </submittedName>
</protein>
<dbReference type="GO" id="GO:1990228">
    <property type="term" value="C:sulfurtransferase complex"/>
    <property type="evidence" value="ECO:0007669"/>
    <property type="project" value="TreeGrafter"/>
</dbReference>
<gene>
    <name evidence="1" type="primary">yheL</name>
    <name evidence="1" type="ORF">TGUWTKB_3360</name>
</gene>
<dbReference type="NCBIfam" id="TIGR03011">
    <property type="entry name" value="sulf_tusB_dsrH"/>
    <property type="match status" value="1"/>
</dbReference>
<dbReference type="Proteomes" id="UP000031627">
    <property type="component" value="Chromosome"/>
</dbReference>
<dbReference type="KEGG" id="sbw:TGUWTKB_3360"/>
<dbReference type="STRING" id="1410383.TGUWTKB_3360"/>
<name>A0A090ARW8_9ENTR</name>
<dbReference type="EMBL" id="AP014521">
    <property type="protein sequence ID" value="BAP58575.1"/>
    <property type="molecule type" value="Genomic_DNA"/>
</dbReference>
<dbReference type="GO" id="GO:0002143">
    <property type="term" value="P:tRNA wobble position uridine thiolation"/>
    <property type="evidence" value="ECO:0007669"/>
    <property type="project" value="InterPro"/>
</dbReference>
<dbReference type="Gene3D" id="3.40.1260.10">
    <property type="entry name" value="DsrEFH-like"/>
    <property type="match status" value="1"/>
</dbReference>
<dbReference type="HOGENOM" id="CLU_166087_2_1_6"/>
<dbReference type="PANTHER" id="PTHR37526">
    <property type="entry name" value="PROTEIN TUSB"/>
    <property type="match status" value="1"/>
</dbReference>
<keyword evidence="2" id="KW-1185">Reference proteome</keyword>